<organism evidence="1 2">
    <name type="scientific">Prochlorothrix hollandica PCC 9006 = CALU 1027</name>
    <dbReference type="NCBI Taxonomy" id="317619"/>
    <lineage>
        <taxon>Bacteria</taxon>
        <taxon>Bacillati</taxon>
        <taxon>Cyanobacteriota</taxon>
        <taxon>Cyanophyceae</taxon>
        <taxon>Prochlorotrichales</taxon>
        <taxon>Prochlorotrichaceae</taxon>
        <taxon>Prochlorothrix</taxon>
    </lineage>
</organism>
<reference evidence="1" key="1">
    <citation type="submission" date="2012-04" db="EMBL/GenBank/DDBJ databases">
        <authorList>
            <person name="Borisov I.G."/>
            <person name="Ivanikova N.V."/>
            <person name="Pinevich A.V."/>
        </authorList>
    </citation>
    <scope>NUCLEOTIDE SEQUENCE</scope>
    <source>
        <strain evidence="1">CALU 1027</strain>
    </source>
</reference>
<dbReference type="STRING" id="317619.GCA_000332315_02620"/>
<dbReference type="eggNOG" id="ENOG5031MCC">
    <property type="taxonomic scope" value="Bacteria"/>
</dbReference>
<name>A0A0M2PNL8_PROHO</name>
<dbReference type="Proteomes" id="UP000034681">
    <property type="component" value="Unassembled WGS sequence"/>
</dbReference>
<comment type="caution">
    <text evidence="1">The sequence shown here is derived from an EMBL/GenBank/DDBJ whole genome shotgun (WGS) entry which is preliminary data.</text>
</comment>
<sequence>MNVEEQIQSLIDHAPPDGQTPDLIQAIGPGLIQLAQQLRHPQYFILQSREQQWLTTILSNRGRPDQEKTVIYAYPTLQDAQRSIAQGDRRHITPAPLAVIHLLFQFIALPSVDSLLFFERPDDRGHALEVKRSELQDLVKSHLQRYKQQHPTPPFPPNVA</sequence>
<gene>
    <name evidence="1" type="ORF">PROH_21290</name>
</gene>
<protein>
    <submittedName>
        <fullName evidence="1">Uncharacterized protein</fullName>
    </submittedName>
</protein>
<evidence type="ECO:0000313" key="1">
    <source>
        <dbReference type="EMBL" id="KKI98210.1"/>
    </source>
</evidence>
<dbReference type="RefSeq" id="WP_026099588.1">
    <property type="nucleotide sequence ID" value="NZ_KB235938.1"/>
</dbReference>
<evidence type="ECO:0000313" key="2">
    <source>
        <dbReference type="Proteomes" id="UP000034681"/>
    </source>
</evidence>
<accession>A0A0M2PNL8</accession>
<keyword evidence="2" id="KW-1185">Reference proteome</keyword>
<dbReference type="OrthoDB" id="529355at2"/>
<proteinExistence type="predicted"/>
<dbReference type="EMBL" id="AJTX02000010">
    <property type="protein sequence ID" value="KKI98210.1"/>
    <property type="molecule type" value="Genomic_DNA"/>
</dbReference>
<dbReference type="AlphaFoldDB" id="A0A0M2PNL8"/>